<evidence type="ECO:0000313" key="2">
    <source>
        <dbReference type="Proteomes" id="UP000054248"/>
    </source>
</evidence>
<gene>
    <name evidence="1" type="ORF">M407DRAFT_26493</name>
</gene>
<keyword evidence="2" id="KW-1185">Reference proteome</keyword>
<dbReference type="AlphaFoldDB" id="A0A0C3QFP4"/>
<evidence type="ECO:0000313" key="1">
    <source>
        <dbReference type="EMBL" id="KIO24139.1"/>
    </source>
</evidence>
<proteinExistence type="predicted"/>
<sequence length="53" mass="6008">MVIYELTRIFCVASVGDDVIDDLTFRHKAAEETPRKLMVELKCEAVTITYTGD</sequence>
<name>A0A0C3QFP4_9AGAM</name>
<organism evidence="1 2">
    <name type="scientific">Tulasnella calospora MUT 4182</name>
    <dbReference type="NCBI Taxonomy" id="1051891"/>
    <lineage>
        <taxon>Eukaryota</taxon>
        <taxon>Fungi</taxon>
        <taxon>Dikarya</taxon>
        <taxon>Basidiomycota</taxon>
        <taxon>Agaricomycotina</taxon>
        <taxon>Agaricomycetes</taxon>
        <taxon>Cantharellales</taxon>
        <taxon>Tulasnellaceae</taxon>
        <taxon>Tulasnella</taxon>
    </lineage>
</organism>
<protein>
    <submittedName>
        <fullName evidence="1">Uncharacterized protein</fullName>
    </submittedName>
</protein>
<dbReference type="HOGENOM" id="CLU_3070399_0_0_1"/>
<dbReference type="Proteomes" id="UP000054248">
    <property type="component" value="Unassembled WGS sequence"/>
</dbReference>
<dbReference type="EMBL" id="KN823068">
    <property type="protein sequence ID" value="KIO24139.1"/>
    <property type="molecule type" value="Genomic_DNA"/>
</dbReference>
<accession>A0A0C3QFP4</accession>
<reference evidence="1 2" key="1">
    <citation type="submission" date="2014-04" db="EMBL/GenBank/DDBJ databases">
        <authorList>
            <consortium name="DOE Joint Genome Institute"/>
            <person name="Kuo A."/>
            <person name="Girlanda M."/>
            <person name="Perotto S."/>
            <person name="Kohler A."/>
            <person name="Nagy L.G."/>
            <person name="Floudas D."/>
            <person name="Copeland A."/>
            <person name="Barry K.W."/>
            <person name="Cichocki N."/>
            <person name="Veneault-Fourrey C."/>
            <person name="LaButti K."/>
            <person name="Lindquist E.A."/>
            <person name="Lipzen A."/>
            <person name="Lundell T."/>
            <person name="Morin E."/>
            <person name="Murat C."/>
            <person name="Sun H."/>
            <person name="Tunlid A."/>
            <person name="Henrissat B."/>
            <person name="Grigoriev I.V."/>
            <person name="Hibbett D.S."/>
            <person name="Martin F."/>
            <person name="Nordberg H.P."/>
            <person name="Cantor M.N."/>
            <person name="Hua S.X."/>
        </authorList>
    </citation>
    <scope>NUCLEOTIDE SEQUENCE [LARGE SCALE GENOMIC DNA]</scope>
    <source>
        <strain evidence="1 2">MUT 4182</strain>
    </source>
</reference>
<reference evidence="2" key="2">
    <citation type="submission" date="2015-01" db="EMBL/GenBank/DDBJ databases">
        <title>Evolutionary Origins and Diversification of the Mycorrhizal Mutualists.</title>
        <authorList>
            <consortium name="DOE Joint Genome Institute"/>
            <consortium name="Mycorrhizal Genomics Consortium"/>
            <person name="Kohler A."/>
            <person name="Kuo A."/>
            <person name="Nagy L.G."/>
            <person name="Floudas D."/>
            <person name="Copeland A."/>
            <person name="Barry K.W."/>
            <person name="Cichocki N."/>
            <person name="Veneault-Fourrey C."/>
            <person name="LaButti K."/>
            <person name="Lindquist E.A."/>
            <person name="Lipzen A."/>
            <person name="Lundell T."/>
            <person name="Morin E."/>
            <person name="Murat C."/>
            <person name="Riley R."/>
            <person name="Ohm R."/>
            <person name="Sun H."/>
            <person name="Tunlid A."/>
            <person name="Henrissat B."/>
            <person name="Grigoriev I.V."/>
            <person name="Hibbett D.S."/>
            <person name="Martin F."/>
        </authorList>
    </citation>
    <scope>NUCLEOTIDE SEQUENCE [LARGE SCALE GENOMIC DNA]</scope>
    <source>
        <strain evidence="2">MUT 4182</strain>
    </source>
</reference>